<gene>
    <name evidence="1" type="ORF">B3C1_19049</name>
</gene>
<dbReference type="AlphaFoldDB" id="K2JPR4"/>
<name>K2JPR4_9GAMM</name>
<protein>
    <submittedName>
        <fullName evidence="1">Uncharacterized protein</fullName>
    </submittedName>
</protein>
<comment type="caution">
    <text evidence="1">The sequence shown here is derived from an EMBL/GenBank/DDBJ whole genome shotgun (WGS) entry which is preliminary data.</text>
</comment>
<reference evidence="1 2" key="1">
    <citation type="journal article" date="2012" name="J. Bacteriol.">
        <title>Genome Sequence of Gallaecimonas xiamenensis Type Strain 3-C-1.</title>
        <authorList>
            <person name="Lai Q."/>
            <person name="Wang L."/>
            <person name="Wang W."/>
            <person name="Shao Z."/>
        </authorList>
    </citation>
    <scope>NUCLEOTIDE SEQUENCE [LARGE SCALE GENOMIC DNA]</scope>
    <source>
        <strain evidence="1 2">3-C-1</strain>
    </source>
</reference>
<dbReference type="Proteomes" id="UP000006755">
    <property type="component" value="Unassembled WGS sequence"/>
</dbReference>
<keyword evidence="2" id="KW-1185">Reference proteome</keyword>
<sequence length="76" mass="8954">MGWEDLEPVKIRRKKYYPAVWSQDHGDDEVLLVVQLTKWHVPQIIGTTDCIGLIKNRMNRTIDVDALWLMHHIGYP</sequence>
<evidence type="ECO:0000313" key="1">
    <source>
        <dbReference type="EMBL" id="EKE67220.1"/>
    </source>
</evidence>
<dbReference type="EMBL" id="AMRI01000048">
    <property type="protein sequence ID" value="EKE67220.1"/>
    <property type="molecule type" value="Genomic_DNA"/>
</dbReference>
<organism evidence="1 2">
    <name type="scientific">Gallaecimonas xiamenensis 3-C-1</name>
    <dbReference type="NCBI Taxonomy" id="745411"/>
    <lineage>
        <taxon>Bacteria</taxon>
        <taxon>Pseudomonadati</taxon>
        <taxon>Pseudomonadota</taxon>
        <taxon>Gammaproteobacteria</taxon>
        <taxon>Enterobacterales</taxon>
        <taxon>Gallaecimonadaceae</taxon>
        <taxon>Gallaecimonas</taxon>
    </lineage>
</organism>
<accession>K2JPR4</accession>
<proteinExistence type="predicted"/>
<dbReference type="eggNOG" id="ENOG5034C6P">
    <property type="taxonomic scope" value="Bacteria"/>
</dbReference>
<evidence type="ECO:0000313" key="2">
    <source>
        <dbReference type="Proteomes" id="UP000006755"/>
    </source>
</evidence>